<dbReference type="GO" id="GO:0003723">
    <property type="term" value="F:RNA binding"/>
    <property type="evidence" value="ECO:0007669"/>
    <property type="project" value="UniProtKB-UniRule"/>
</dbReference>
<protein>
    <recommendedName>
        <fullName evidence="4">RRM domain-containing protein</fullName>
    </recommendedName>
</protein>
<dbReference type="Gene3D" id="3.30.70.330">
    <property type="match status" value="2"/>
</dbReference>
<dbReference type="InterPro" id="IPR012677">
    <property type="entry name" value="Nucleotide-bd_a/b_plait_sf"/>
</dbReference>
<dbReference type="Pfam" id="PF00076">
    <property type="entry name" value="RRM_1"/>
    <property type="match status" value="2"/>
</dbReference>
<evidence type="ECO:0000259" key="4">
    <source>
        <dbReference type="PROSITE" id="PS50102"/>
    </source>
</evidence>
<evidence type="ECO:0000256" key="3">
    <source>
        <dbReference type="PROSITE-ProRule" id="PRU00176"/>
    </source>
</evidence>
<dbReference type="Proteomes" id="UP000631114">
    <property type="component" value="Unassembled WGS sequence"/>
</dbReference>
<dbReference type="EMBL" id="JADFTS010000008">
    <property type="protein sequence ID" value="KAF9593645.1"/>
    <property type="molecule type" value="Genomic_DNA"/>
</dbReference>
<proteinExistence type="predicted"/>
<feature type="domain" description="RRM" evidence="4">
    <location>
        <begin position="65"/>
        <end position="136"/>
    </location>
</feature>
<dbReference type="OrthoDB" id="1928326at2759"/>
<comment type="caution">
    <text evidence="5">The sequence shown here is derived from an EMBL/GenBank/DDBJ whole genome shotgun (WGS) entry which is preliminary data.</text>
</comment>
<dbReference type="SUPFAM" id="SSF54928">
    <property type="entry name" value="RNA-binding domain, RBD"/>
    <property type="match status" value="1"/>
</dbReference>
<accession>A0A835H529</accession>
<dbReference type="FunFam" id="3.30.70.330:FF:000239">
    <property type="entry name" value="Polyadenylate-binding protein"/>
    <property type="match status" value="1"/>
</dbReference>
<evidence type="ECO:0000256" key="1">
    <source>
        <dbReference type="ARBA" id="ARBA00022737"/>
    </source>
</evidence>
<feature type="domain" description="RRM" evidence="4">
    <location>
        <begin position="155"/>
        <end position="232"/>
    </location>
</feature>
<dbReference type="PANTHER" id="PTHR24012">
    <property type="entry name" value="RNA BINDING PROTEIN"/>
    <property type="match status" value="1"/>
</dbReference>
<evidence type="ECO:0000313" key="6">
    <source>
        <dbReference type="Proteomes" id="UP000631114"/>
    </source>
</evidence>
<keyword evidence="6" id="KW-1185">Reference proteome</keyword>
<organism evidence="5 6">
    <name type="scientific">Coptis chinensis</name>
    <dbReference type="NCBI Taxonomy" id="261450"/>
    <lineage>
        <taxon>Eukaryota</taxon>
        <taxon>Viridiplantae</taxon>
        <taxon>Streptophyta</taxon>
        <taxon>Embryophyta</taxon>
        <taxon>Tracheophyta</taxon>
        <taxon>Spermatophyta</taxon>
        <taxon>Magnoliopsida</taxon>
        <taxon>Ranunculales</taxon>
        <taxon>Ranunculaceae</taxon>
        <taxon>Coptidoideae</taxon>
        <taxon>Coptis</taxon>
    </lineage>
</organism>
<evidence type="ECO:0000256" key="2">
    <source>
        <dbReference type="ARBA" id="ARBA00022884"/>
    </source>
</evidence>
<dbReference type="AlphaFoldDB" id="A0A835H529"/>
<dbReference type="CDD" id="cd12379">
    <property type="entry name" value="RRM2_I_PABPs"/>
    <property type="match status" value="1"/>
</dbReference>
<sequence length="257" mass="29096">MVLALDDDVVVFFVVDVVSFFLHVFSIKSSSARALDVLNFTPLNGKPVRIMYSHRDPSIRRSGTANIFIKNLDKAIDNKALHETFSSFGNILSCKIATDTSGQSKGYGFVQYDNEESAQNALKLDGMLLNDKAVFVGPFLRKQERDNTVNKEVFKSVFVKNLSESTTDEDLMKVFGEYGTIDTATVMRTDDGKSKCFGFVNFENPDNASKAVEALNGKKFEEKEWYVGRAQKKFEREIELKERFQSMKEVVITEKTR</sequence>
<gene>
    <name evidence="5" type="ORF">IFM89_024462</name>
</gene>
<dbReference type="SMART" id="SM00360">
    <property type="entry name" value="RRM"/>
    <property type="match status" value="2"/>
</dbReference>
<keyword evidence="2 3" id="KW-0694">RNA-binding</keyword>
<dbReference type="InterPro" id="IPR000504">
    <property type="entry name" value="RRM_dom"/>
</dbReference>
<keyword evidence="1" id="KW-0677">Repeat</keyword>
<dbReference type="InterPro" id="IPR035979">
    <property type="entry name" value="RBD_domain_sf"/>
</dbReference>
<dbReference type="InterPro" id="IPR045305">
    <property type="entry name" value="RRM2_I_PABPs"/>
</dbReference>
<dbReference type="FunFam" id="3.30.70.330:FF:000003">
    <property type="entry name" value="Polyadenylate-binding protein"/>
    <property type="match status" value="1"/>
</dbReference>
<evidence type="ECO:0000313" key="5">
    <source>
        <dbReference type="EMBL" id="KAF9593645.1"/>
    </source>
</evidence>
<name>A0A835H529_9MAGN</name>
<dbReference type="PROSITE" id="PS50102">
    <property type="entry name" value="RRM"/>
    <property type="match status" value="2"/>
</dbReference>
<reference evidence="5 6" key="1">
    <citation type="submission" date="2020-10" db="EMBL/GenBank/DDBJ databases">
        <title>The Coptis chinensis genome and diversification of protoberbering-type alkaloids.</title>
        <authorList>
            <person name="Wang B."/>
            <person name="Shu S."/>
            <person name="Song C."/>
            <person name="Liu Y."/>
        </authorList>
    </citation>
    <scope>NUCLEOTIDE SEQUENCE [LARGE SCALE GENOMIC DNA]</scope>
    <source>
        <strain evidence="5">HL-2020</strain>
        <tissue evidence="5">Leaf</tissue>
    </source>
</reference>